<dbReference type="GeneID" id="93446899"/>
<evidence type="ECO:0000313" key="2">
    <source>
        <dbReference type="Proteomes" id="UP000004849"/>
    </source>
</evidence>
<organism evidence="1 2">
    <name type="scientific">Phocaeicola dorei DSM 17855</name>
    <dbReference type="NCBI Taxonomy" id="483217"/>
    <lineage>
        <taxon>Bacteria</taxon>
        <taxon>Pseudomonadati</taxon>
        <taxon>Bacteroidota</taxon>
        <taxon>Bacteroidia</taxon>
        <taxon>Bacteroidales</taxon>
        <taxon>Bacteroidaceae</taxon>
        <taxon>Phocaeicola</taxon>
    </lineage>
</organism>
<evidence type="ECO:0000313" key="1">
    <source>
        <dbReference type="EMBL" id="EEB22943.1"/>
    </source>
</evidence>
<proteinExistence type="predicted"/>
<dbReference type="Proteomes" id="UP000004849">
    <property type="component" value="Unassembled WGS sequence"/>
</dbReference>
<reference evidence="1 2" key="1">
    <citation type="submission" date="2008-10" db="EMBL/GenBank/DDBJ databases">
        <title>Draft genome sequence of Bacteroides dorei (DSM 17855).</title>
        <authorList>
            <person name="Sudarsanam P."/>
            <person name="Ley R."/>
            <person name="Guruge J."/>
            <person name="Turnbaugh P.J."/>
            <person name="Mahowald M."/>
            <person name="Liep D."/>
            <person name="Gordon J."/>
        </authorList>
    </citation>
    <scope>NUCLEOTIDE SEQUENCE [LARGE SCALE GENOMIC DNA]</scope>
    <source>
        <strain evidence="1 2">DSM 17855</strain>
    </source>
</reference>
<accession>B6W4X5</accession>
<dbReference type="Pfam" id="PF09719">
    <property type="entry name" value="C_GCAxxG_C_C"/>
    <property type="match status" value="1"/>
</dbReference>
<protein>
    <recommendedName>
        <fullName evidence="3">C_GCAxxG_C_C family protein</fullName>
    </recommendedName>
</protein>
<dbReference type="AlphaFoldDB" id="B6W4X5"/>
<name>B6W4X5_9BACT</name>
<dbReference type="RefSeq" id="WP_007838602.1">
    <property type="nucleotide sequence ID" value="NZ_DS995537.1"/>
</dbReference>
<gene>
    <name evidence="1" type="ORF">BACDOR_04591</name>
</gene>
<sequence>MDVSKDIIGCISKVQVKINGLRQERFSCSQATFIGICRTVGCNQTDEELMALSAGFRGGMGCSYNEGSCGAFAAGIMALGMFLPKDNAKAVALSKELFNHFKKRYGTVICGNIVYRNGFVECTDCCLCVGKKVVELLYREKVPTLKSLTK</sequence>
<dbReference type="InterPro" id="IPR010181">
    <property type="entry name" value="CGCAxxGCC_motif"/>
</dbReference>
<evidence type="ECO:0008006" key="3">
    <source>
        <dbReference type="Google" id="ProtNLM"/>
    </source>
</evidence>
<dbReference type="HOGENOM" id="CLU_1841108_0_0_10"/>
<dbReference type="EMBL" id="ABWZ01000082">
    <property type="protein sequence ID" value="EEB22943.1"/>
    <property type="molecule type" value="Genomic_DNA"/>
</dbReference>
<reference evidence="1 2" key="2">
    <citation type="submission" date="2008-10" db="EMBL/GenBank/DDBJ databases">
        <authorList>
            <person name="Fulton L."/>
            <person name="Clifton S."/>
            <person name="Fulton B."/>
            <person name="Xu J."/>
            <person name="Minx P."/>
            <person name="Pepin K.H."/>
            <person name="Johnson M."/>
            <person name="Thiruvilangam P."/>
            <person name="Bhonagiri V."/>
            <person name="Nash W.E."/>
            <person name="Mardis E.R."/>
            <person name="Wilson R.K."/>
        </authorList>
    </citation>
    <scope>NUCLEOTIDE SEQUENCE [LARGE SCALE GENOMIC DNA]</scope>
    <source>
        <strain evidence="1 2">DSM 17855</strain>
    </source>
</reference>